<reference evidence="1 2" key="1">
    <citation type="submission" date="2022-06" db="EMBL/GenBank/DDBJ databases">
        <title>Genomic Encyclopedia of Type Strains, Phase I: the one thousand microbial genomes (KMG-I) project.</title>
        <authorList>
            <person name="Kyrpides N."/>
        </authorList>
    </citation>
    <scope>NUCLEOTIDE SEQUENCE [LARGE SCALE GENOMIC DNA]</scope>
    <source>
        <strain evidence="1 2">DSM 43889</strain>
    </source>
</reference>
<dbReference type="Pfam" id="PF11662">
    <property type="entry name" value="DUF3263"/>
    <property type="match status" value="1"/>
</dbReference>
<dbReference type="Proteomes" id="UP000791080">
    <property type="component" value="Unassembled WGS sequence"/>
</dbReference>
<dbReference type="RefSeq" id="WP_016698464.1">
    <property type="nucleotide sequence ID" value="NZ_AUBJ02000001.1"/>
</dbReference>
<keyword evidence="2" id="KW-1185">Reference proteome</keyword>
<organism evidence="1 2">
    <name type="scientific">Actinoalloteichus caeruleus DSM 43889</name>
    <dbReference type="NCBI Taxonomy" id="1120930"/>
    <lineage>
        <taxon>Bacteria</taxon>
        <taxon>Bacillati</taxon>
        <taxon>Actinomycetota</taxon>
        <taxon>Actinomycetes</taxon>
        <taxon>Pseudonocardiales</taxon>
        <taxon>Pseudonocardiaceae</taxon>
        <taxon>Actinoalloteichus</taxon>
        <taxon>Actinoalloteichus cyanogriseus</taxon>
    </lineage>
</organism>
<gene>
    <name evidence="1" type="ORF">G443_002882</name>
</gene>
<sequence>MDAAGEALPPTPEPDSGVSALDRAILAFESQWWKYAGTKEQAVQELFGMSPEGYYERLDVLINLPAARRADPMLARRLSRLRGSRRRAGTARGLGFDPQ</sequence>
<comment type="caution">
    <text evidence="1">The sequence shown here is derived from an EMBL/GenBank/DDBJ whole genome shotgun (WGS) entry which is preliminary data.</text>
</comment>
<name>A0ABT1JJU8_ACTCY</name>
<dbReference type="EMBL" id="AUBJ02000001">
    <property type="protein sequence ID" value="MCP2332612.1"/>
    <property type="molecule type" value="Genomic_DNA"/>
</dbReference>
<evidence type="ECO:0000313" key="1">
    <source>
        <dbReference type="EMBL" id="MCP2332612.1"/>
    </source>
</evidence>
<protein>
    <recommendedName>
        <fullName evidence="3">DUF3263 domain-containing protein</fullName>
    </recommendedName>
</protein>
<dbReference type="InterPro" id="IPR021678">
    <property type="entry name" value="DUF3263"/>
</dbReference>
<proteinExistence type="predicted"/>
<accession>A0ABT1JJU8</accession>
<evidence type="ECO:0008006" key="3">
    <source>
        <dbReference type="Google" id="ProtNLM"/>
    </source>
</evidence>
<evidence type="ECO:0000313" key="2">
    <source>
        <dbReference type="Proteomes" id="UP000791080"/>
    </source>
</evidence>